<dbReference type="Gene3D" id="1.20.1280.50">
    <property type="match status" value="1"/>
</dbReference>
<dbReference type="SUPFAM" id="SSF81383">
    <property type="entry name" value="F-box domain"/>
    <property type="match status" value="1"/>
</dbReference>
<sequence length="445" mass="50943">MSDEETLYDFNTNNSNVLELDNRFIEEDNRELDSRWGSLPDDLIDRILAWLPLPSFFGFRSVCRRWNDILYSPSFYQLCSCVPQTIPWLIISAYESCKTSATYDPLTNRWYMYKFPTNICCGGKNNNNNNLSHPIAAADGLLCSSMFQDGSEYLLICNPMTRACTKPVPIPVNCDNVLAGMIVDKKTRTYQVILAECKSYSRTNIEVSSVSSSSSSDTELEEAEYCEVCTFIYDSRKPSTWRNGANFVIEGHLDVGSATCNNILYFITHGAYKPNGLIAYDVTYNRWRRINVTMPRLLLYAYLVDHHGHLLMIGGLGKFSVTTKIWIWKLDTSDDDWVLIGKLPPKLFKEFFSMTPSKYFMCAGQGNLLYLCAYKSTKCLVYNIYQKNWHFLPPCPLLVKYPSVTPSGFCFEPRLDGSVLGKFQPDPKSICINNSFRNCMKWKDL</sequence>
<dbReference type="PANTHER" id="PTHR31672">
    <property type="entry name" value="BNACNNG10540D PROTEIN"/>
    <property type="match status" value="1"/>
</dbReference>
<dbReference type="Proteomes" id="UP000822688">
    <property type="component" value="Chromosome 4"/>
</dbReference>
<evidence type="ECO:0000259" key="2">
    <source>
        <dbReference type="PROSITE" id="PS50181"/>
    </source>
</evidence>
<evidence type="ECO:0000256" key="1">
    <source>
        <dbReference type="ARBA" id="ARBA00022737"/>
    </source>
</evidence>
<dbReference type="FunFam" id="1.20.1280.50:FF:000008">
    <property type="entry name" value="F-box only protein 6"/>
    <property type="match status" value="1"/>
</dbReference>
<keyword evidence="4" id="KW-1185">Reference proteome</keyword>
<dbReference type="CDD" id="cd22157">
    <property type="entry name" value="F-box_AtFBW1-like"/>
    <property type="match status" value="1"/>
</dbReference>
<dbReference type="InterPro" id="IPR036047">
    <property type="entry name" value="F-box-like_dom_sf"/>
</dbReference>
<keyword evidence="1" id="KW-0677">Repeat</keyword>
<reference evidence="3" key="1">
    <citation type="submission" date="2020-06" db="EMBL/GenBank/DDBJ databases">
        <title>WGS assembly of Ceratodon purpureus strain R40.</title>
        <authorList>
            <person name="Carey S.B."/>
            <person name="Jenkins J."/>
            <person name="Shu S."/>
            <person name="Lovell J.T."/>
            <person name="Sreedasyam A."/>
            <person name="Maumus F."/>
            <person name="Tiley G.P."/>
            <person name="Fernandez-Pozo N."/>
            <person name="Barry K."/>
            <person name="Chen C."/>
            <person name="Wang M."/>
            <person name="Lipzen A."/>
            <person name="Daum C."/>
            <person name="Saski C.A."/>
            <person name="Payton A.C."/>
            <person name="Mcbreen J.C."/>
            <person name="Conrad R.E."/>
            <person name="Kollar L.M."/>
            <person name="Olsson S."/>
            <person name="Huttunen S."/>
            <person name="Landis J.B."/>
            <person name="Wickett N.J."/>
            <person name="Johnson M.G."/>
            <person name="Rensing S.A."/>
            <person name="Grimwood J."/>
            <person name="Schmutz J."/>
            <person name="Mcdaniel S.F."/>
        </authorList>
    </citation>
    <scope>NUCLEOTIDE SEQUENCE</scope>
    <source>
        <strain evidence="3">R40</strain>
    </source>
</reference>
<dbReference type="Pfam" id="PF08268">
    <property type="entry name" value="FBA_3"/>
    <property type="match status" value="1"/>
</dbReference>
<dbReference type="InterPro" id="IPR001810">
    <property type="entry name" value="F-box_dom"/>
</dbReference>
<dbReference type="SMART" id="SM00256">
    <property type="entry name" value="FBOX"/>
    <property type="match status" value="1"/>
</dbReference>
<protein>
    <recommendedName>
        <fullName evidence="2">F-box domain-containing protein</fullName>
    </recommendedName>
</protein>
<dbReference type="AlphaFoldDB" id="A0A8T0IAF5"/>
<accession>A0A8T0IAF5</accession>
<organism evidence="3 4">
    <name type="scientific">Ceratodon purpureus</name>
    <name type="common">Fire moss</name>
    <name type="synonym">Dicranum purpureum</name>
    <dbReference type="NCBI Taxonomy" id="3225"/>
    <lineage>
        <taxon>Eukaryota</taxon>
        <taxon>Viridiplantae</taxon>
        <taxon>Streptophyta</taxon>
        <taxon>Embryophyta</taxon>
        <taxon>Bryophyta</taxon>
        <taxon>Bryophytina</taxon>
        <taxon>Bryopsida</taxon>
        <taxon>Dicranidae</taxon>
        <taxon>Pseudoditrichales</taxon>
        <taxon>Ditrichaceae</taxon>
        <taxon>Ceratodon</taxon>
    </lineage>
</organism>
<gene>
    <name evidence="3" type="ORF">KC19_4G193900</name>
</gene>
<dbReference type="Pfam" id="PF00646">
    <property type="entry name" value="F-box"/>
    <property type="match status" value="1"/>
</dbReference>
<feature type="domain" description="F-box" evidence="2">
    <location>
        <begin position="33"/>
        <end position="79"/>
    </location>
</feature>
<dbReference type="SUPFAM" id="SSF117281">
    <property type="entry name" value="Kelch motif"/>
    <property type="match status" value="1"/>
</dbReference>
<dbReference type="PROSITE" id="PS50181">
    <property type="entry name" value="FBOX"/>
    <property type="match status" value="1"/>
</dbReference>
<dbReference type="InterPro" id="IPR013187">
    <property type="entry name" value="F-box-assoc_dom_typ3"/>
</dbReference>
<dbReference type="InterPro" id="IPR015915">
    <property type="entry name" value="Kelch-typ_b-propeller"/>
</dbReference>
<evidence type="ECO:0000313" key="3">
    <source>
        <dbReference type="EMBL" id="KAG0580720.1"/>
    </source>
</evidence>
<evidence type="ECO:0000313" key="4">
    <source>
        <dbReference type="Proteomes" id="UP000822688"/>
    </source>
</evidence>
<dbReference type="PANTHER" id="PTHR31672:SF12">
    <property type="entry name" value="F-BOX DOMAIN-CONTAINING PROTEIN"/>
    <property type="match status" value="1"/>
</dbReference>
<proteinExistence type="predicted"/>
<dbReference type="InterPro" id="IPR050796">
    <property type="entry name" value="SCF_F-box_component"/>
</dbReference>
<comment type="caution">
    <text evidence="3">The sequence shown here is derived from an EMBL/GenBank/DDBJ whole genome shotgun (WGS) entry which is preliminary data.</text>
</comment>
<dbReference type="Gene3D" id="2.120.10.80">
    <property type="entry name" value="Kelch-type beta propeller"/>
    <property type="match status" value="1"/>
</dbReference>
<dbReference type="EMBL" id="CM026424">
    <property type="protein sequence ID" value="KAG0580720.1"/>
    <property type="molecule type" value="Genomic_DNA"/>
</dbReference>
<name>A0A8T0IAF5_CERPU</name>